<comment type="caution">
    <text evidence="11">The sequence shown here is derived from an EMBL/GenBank/DDBJ whole genome shotgun (WGS) entry which is preliminary data.</text>
</comment>
<dbReference type="Proteomes" id="UP000678393">
    <property type="component" value="Unassembled WGS sequence"/>
</dbReference>
<evidence type="ECO:0000256" key="8">
    <source>
        <dbReference type="ARBA" id="ARBA00023136"/>
    </source>
</evidence>
<keyword evidence="3" id="KW-0328">Glycosyltransferase</keyword>
<keyword evidence="12" id="KW-1185">Reference proteome</keyword>
<dbReference type="PANTHER" id="PTHR19297:SF181">
    <property type="entry name" value="PROTEIN XYLOSYLTRANSFERASE"/>
    <property type="match status" value="1"/>
</dbReference>
<keyword evidence="6" id="KW-0735">Signal-anchor</keyword>
<proteinExistence type="inferred from homology"/>
<feature type="non-terminal residue" evidence="11">
    <location>
        <position position="1"/>
    </location>
</feature>
<feature type="non-terminal residue" evidence="11">
    <location>
        <position position="229"/>
    </location>
</feature>
<evidence type="ECO:0000313" key="11">
    <source>
        <dbReference type="EMBL" id="CAG5126560.1"/>
    </source>
</evidence>
<comment type="similarity">
    <text evidence="10">Belongs to the glycosyltransferase 14 family.</text>
</comment>
<dbReference type="GO" id="GO:0016020">
    <property type="term" value="C:membrane"/>
    <property type="evidence" value="ECO:0007669"/>
    <property type="project" value="UniProtKB-SubCell"/>
</dbReference>
<dbReference type="OrthoDB" id="2019572at2759"/>
<evidence type="ECO:0000256" key="10">
    <source>
        <dbReference type="ARBA" id="ARBA00038150"/>
    </source>
</evidence>
<evidence type="ECO:0000256" key="4">
    <source>
        <dbReference type="ARBA" id="ARBA00022679"/>
    </source>
</evidence>
<gene>
    <name evidence="11" type="ORF">CUNI_LOCUS12118</name>
</gene>
<dbReference type="GO" id="GO:0008375">
    <property type="term" value="F:acetylglucosaminyltransferase activity"/>
    <property type="evidence" value="ECO:0007669"/>
    <property type="project" value="TreeGrafter"/>
</dbReference>
<sequence length="229" mass="26484">PSITEAGHPLHAVSESDIYMHYILHVRRSVHAAAATPASLYVPINTTSGLQAYQKRWVGFPELSHVQCTPLFRKSTRNHQDCPQFLEKYGFNRYTPVTDEEIQFPLAYIILFHKDLHQVLFLLRAIYRRHNVYCLTVDLDTGPAFINAVRSVALESIVYAGFSRFLADINCMQDLIAHPVGWKYLHNLPGQQFPLRLSNILKIYNGCQRHPWVPGRRSHYPRRYKKQAS</sequence>
<keyword evidence="5" id="KW-0812">Transmembrane</keyword>
<dbReference type="PANTHER" id="PTHR19297">
    <property type="entry name" value="GLYCOSYLTRANSFERASE 14 FAMILY MEMBER"/>
    <property type="match status" value="1"/>
</dbReference>
<name>A0A8S3ZFR6_9EUPU</name>
<evidence type="ECO:0000256" key="6">
    <source>
        <dbReference type="ARBA" id="ARBA00022968"/>
    </source>
</evidence>
<keyword evidence="8" id="KW-0472">Membrane</keyword>
<evidence type="ECO:0000256" key="7">
    <source>
        <dbReference type="ARBA" id="ARBA00022989"/>
    </source>
</evidence>
<organism evidence="11 12">
    <name type="scientific">Candidula unifasciata</name>
    <dbReference type="NCBI Taxonomy" id="100452"/>
    <lineage>
        <taxon>Eukaryota</taxon>
        <taxon>Metazoa</taxon>
        <taxon>Spiralia</taxon>
        <taxon>Lophotrochozoa</taxon>
        <taxon>Mollusca</taxon>
        <taxon>Gastropoda</taxon>
        <taxon>Heterobranchia</taxon>
        <taxon>Euthyneura</taxon>
        <taxon>Panpulmonata</taxon>
        <taxon>Eupulmonata</taxon>
        <taxon>Stylommatophora</taxon>
        <taxon>Helicina</taxon>
        <taxon>Helicoidea</taxon>
        <taxon>Geomitridae</taxon>
        <taxon>Candidula</taxon>
    </lineage>
</organism>
<evidence type="ECO:0000256" key="9">
    <source>
        <dbReference type="ARBA" id="ARBA00023180"/>
    </source>
</evidence>
<evidence type="ECO:0000256" key="2">
    <source>
        <dbReference type="ARBA" id="ARBA00004922"/>
    </source>
</evidence>
<protein>
    <submittedName>
        <fullName evidence="11">Uncharacterized protein</fullName>
    </submittedName>
</protein>
<keyword evidence="9" id="KW-0325">Glycoprotein</keyword>
<dbReference type="EMBL" id="CAJHNH020002386">
    <property type="protein sequence ID" value="CAG5126560.1"/>
    <property type="molecule type" value="Genomic_DNA"/>
</dbReference>
<keyword evidence="7" id="KW-1133">Transmembrane helix</keyword>
<comment type="subcellular location">
    <subcellularLocation>
        <location evidence="1">Membrane</location>
        <topology evidence="1">Single-pass type II membrane protein</topology>
    </subcellularLocation>
</comment>
<evidence type="ECO:0000256" key="5">
    <source>
        <dbReference type="ARBA" id="ARBA00022692"/>
    </source>
</evidence>
<accession>A0A8S3ZFR6</accession>
<dbReference type="AlphaFoldDB" id="A0A8S3ZFR6"/>
<evidence type="ECO:0000256" key="1">
    <source>
        <dbReference type="ARBA" id="ARBA00004606"/>
    </source>
</evidence>
<keyword evidence="4" id="KW-0808">Transferase</keyword>
<comment type="pathway">
    <text evidence="2">Protein modification; protein glycosylation.</text>
</comment>
<reference evidence="11" key="1">
    <citation type="submission" date="2021-04" db="EMBL/GenBank/DDBJ databases">
        <authorList>
            <consortium name="Molecular Ecology Group"/>
        </authorList>
    </citation>
    <scope>NUCLEOTIDE SEQUENCE</scope>
</reference>
<dbReference type="InterPro" id="IPR003406">
    <property type="entry name" value="Glyco_trans_14"/>
</dbReference>
<evidence type="ECO:0000313" key="12">
    <source>
        <dbReference type="Proteomes" id="UP000678393"/>
    </source>
</evidence>
<dbReference type="Pfam" id="PF02485">
    <property type="entry name" value="Branch"/>
    <property type="match status" value="1"/>
</dbReference>
<evidence type="ECO:0000256" key="3">
    <source>
        <dbReference type="ARBA" id="ARBA00022676"/>
    </source>
</evidence>